<dbReference type="Proteomes" id="UP000887097">
    <property type="component" value="Unassembled WGS sequence"/>
</dbReference>
<reference evidence="1" key="1">
    <citation type="submission" date="2021-08" db="EMBL/GenBank/DDBJ databases">
        <title>Prevotella lacticifex sp. nov., isolated from rumen of cow.</title>
        <authorList>
            <person name="Shinkai T."/>
            <person name="Ikeyama N."/>
            <person name="Kumagai M."/>
            <person name="Ohmori H."/>
            <person name="Sakamoto M."/>
            <person name="Ohkuma M."/>
            <person name="Mitsumori M."/>
        </authorList>
    </citation>
    <scope>NUCLEOTIDE SEQUENCE</scope>
    <source>
        <strain evidence="1">JCM 8259</strain>
    </source>
</reference>
<proteinExistence type="predicted"/>
<dbReference type="EMBL" id="BPTT01000001">
    <property type="protein sequence ID" value="GJG33855.1"/>
    <property type="molecule type" value="Genomic_DNA"/>
</dbReference>
<name>A0AA37I1K3_XYLRU</name>
<dbReference type="AlphaFoldDB" id="A0AA37I1K3"/>
<comment type="caution">
    <text evidence="1">The sequence shown here is derived from an EMBL/GenBank/DDBJ whole genome shotgun (WGS) entry which is preliminary data.</text>
</comment>
<evidence type="ECO:0000313" key="1">
    <source>
        <dbReference type="EMBL" id="GJG33855.1"/>
    </source>
</evidence>
<sequence length="64" mass="7133">MCLEPTFLLEEVAHKEEAEATYQSVIGNVWGIVIVLVGTIENHGDDGKYQHDGFAMFALIEHIC</sequence>
<evidence type="ECO:0000313" key="2">
    <source>
        <dbReference type="Proteomes" id="UP000887097"/>
    </source>
</evidence>
<organism evidence="1 2">
    <name type="scientific">Xylanibacter ruminicola</name>
    <name type="common">Prevotella ruminicola</name>
    <dbReference type="NCBI Taxonomy" id="839"/>
    <lineage>
        <taxon>Bacteria</taxon>
        <taxon>Pseudomonadati</taxon>
        <taxon>Bacteroidota</taxon>
        <taxon>Bacteroidia</taxon>
        <taxon>Bacteroidales</taxon>
        <taxon>Prevotellaceae</taxon>
        <taxon>Xylanibacter</taxon>
    </lineage>
</organism>
<protein>
    <submittedName>
        <fullName evidence="1">Uncharacterized protein</fullName>
    </submittedName>
</protein>
<gene>
    <name evidence="1" type="ORF">PRMUPPPA20_19640</name>
</gene>
<accession>A0AA37I1K3</accession>